<dbReference type="AlphaFoldDB" id="A0A645H964"/>
<protein>
    <recommendedName>
        <fullName evidence="1">Ribosomal RNA large subunit methyltransferase K/L-like methyltransferase domain-containing protein</fullName>
    </recommendedName>
</protein>
<evidence type="ECO:0000259" key="1">
    <source>
        <dbReference type="Pfam" id="PF01170"/>
    </source>
</evidence>
<dbReference type="InterPro" id="IPR000241">
    <property type="entry name" value="RlmKL-like_Mtase"/>
</dbReference>
<dbReference type="InterPro" id="IPR029063">
    <property type="entry name" value="SAM-dependent_MTases_sf"/>
</dbReference>
<dbReference type="InterPro" id="IPR002052">
    <property type="entry name" value="DNA_methylase_N6_adenine_CS"/>
</dbReference>
<sequence length="148" mass="16500">MEAGKVLIDNACTPETSKDHNLAIRVDVENGQCIVAQQRTSPQFRFRGFLNSVKGSIRPSIAHCLIRISKPFNYEIFYDPFCGAGTIVLERGFYPSKKLFASDISAEVLKVSKSNLDNDIILFQSDATCTKLKRESIDTVVTNPPWGK</sequence>
<dbReference type="EMBL" id="VSSQ01088395">
    <property type="protein sequence ID" value="MPN35046.1"/>
    <property type="molecule type" value="Genomic_DNA"/>
</dbReference>
<comment type="caution">
    <text evidence="2">The sequence shown here is derived from an EMBL/GenBank/DDBJ whole genome shotgun (WGS) entry which is preliminary data.</text>
</comment>
<feature type="domain" description="Ribosomal RNA large subunit methyltransferase K/L-like methyltransferase" evidence="1">
    <location>
        <begin position="54"/>
        <end position="148"/>
    </location>
</feature>
<dbReference type="PROSITE" id="PS00092">
    <property type="entry name" value="N6_MTASE"/>
    <property type="match status" value="1"/>
</dbReference>
<evidence type="ECO:0000313" key="2">
    <source>
        <dbReference type="EMBL" id="MPN35046.1"/>
    </source>
</evidence>
<dbReference type="GO" id="GO:0016423">
    <property type="term" value="F:tRNA (guanine) methyltransferase activity"/>
    <property type="evidence" value="ECO:0007669"/>
    <property type="project" value="TreeGrafter"/>
</dbReference>
<dbReference type="SUPFAM" id="SSF53335">
    <property type="entry name" value="S-adenosyl-L-methionine-dependent methyltransferases"/>
    <property type="match status" value="1"/>
</dbReference>
<dbReference type="PANTHER" id="PTHR14911:SF13">
    <property type="entry name" value="TRNA (GUANINE(6)-N2)-METHYLTRANSFERASE THUMP3"/>
    <property type="match status" value="1"/>
</dbReference>
<reference evidence="2" key="1">
    <citation type="submission" date="2019-08" db="EMBL/GenBank/DDBJ databases">
        <authorList>
            <person name="Kucharzyk K."/>
            <person name="Murdoch R.W."/>
            <person name="Higgins S."/>
            <person name="Loffler F."/>
        </authorList>
    </citation>
    <scope>NUCLEOTIDE SEQUENCE</scope>
</reference>
<dbReference type="Gene3D" id="3.40.50.150">
    <property type="entry name" value="Vaccinia Virus protein VP39"/>
    <property type="match status" value="1"/>
</dbReference>
<proteinExistence type="predicted"/>
<organism evidence="2">
    <name type="scientific">bioreactor metagenome</name>
    <dbReference type="NCBI Taxonomy" id="1076179"/>
    <lineage>
        <taxon>unclassified sequences</taxon>
        <taxon>metagenomes</taxon>
        <taxon>ecological metagenomes</taxon>
    </lineage>
</organism>
<name>A0A645H964_9ZZZZ</name>
<dbReference type="Pfam" id="PF01170">
    <property type="entry name" value="UPF0020"/>
    <property type="match status" value="1"/>
</dbReference>
<dbReference type="GO" id="GO:0030488">
    <property type="term" value="P:tRNA methylation"/>
    <property type="evidence" value="ECO:0007669"/>
    <property type="project" value="TreeGrafter"/>
</dbReference>
<gene>
    <name evidence="2" type="ORF">SDC9_182540</name>
</gene>
<dbReference type="GO" id="GO:0003676">
    <property type="term" value="F:nucleic acid binding"/>
    <property type="evidence" value="ECO:0007669"/>
    <property type="project" value="InterPro"/>
</dbReference>
<accession>A0A645H964</accession>
<dbReference type="PANTHER" id="PTHR14911">
    <property type="entry name" value="THUMP DOMAIN-CONTAINING"/>
    <property type="match status" value="1"/>
</dbReference>